<dbReference type="InterPro" id="IPR020904">
    <property type="entry name" value="Sc_DH/Rdtase_CS"/>
</dbReference>
<dbReference type="GO" id="GO:0016491">
    <property type="term" value="F:oxidoreductase activity"/>
    <property type="evidence" value="ECO:0007669"/>
    <property type="project" value="UniProtKB-KW"/>
</dbReference>
<reference evidence="6" key="1">
    <citation type="journal article" date="2019" name="Int. J. Syst. Evol. Microbiol.">
        <title>The Global Catalogue of Microorganisms (GCM) 10K type strain sequencing project: providing services to taxonomists for standard genome sequencing and annotation.</title>
        <authorList>
            <consortium name="The Broad Institute Genomics Platform"/>
            <consortium name="The Broad Institute Genome Sequencing Center for Infectious Disease"/>
            <person name="Wu L."/>
            <person name="Ma J."/>
        </authorList>
    </citation>
    <scope>NUCLEOTIDE SEQUENCE [LARGE SCALE GENOMIC DNA]</scope>
    <source>
        <strain evidence="6">CCM 8897</strain>
    </source>
</reference>
<dbReference type="InterPro" id="IPR002347">
    <property type="entry name" value="SDR_fam"/>
</dbReference>
<proteinExistence type="inferred from homology"/>
<evidence type="ECO:0000259" key="4">
    <source>
        <dbReference type="SMART" id="SM00822"/>
    </source>
</evidence>
<comment type="similarity">
    <text evidence="1 3">Belongs to the short-chain dehydrogenases/reductases (SDR) family.</text>
</comment>
<feature type="domain" description="Ketoreductase" evidence="4">
    <location>
        <begin position="11"/>
        <end position="195"/>
    </location>
</feature>
<comment type="caution">
    <text evidence="5">The sequence shown here is derived from an EMBL/GenBank/DDBJ whole genome shotgun (WGS) entry which is preliminary data.</text>
</comment>
<dbReference type="InterPro" id="IPR057326">
    <property type="entry name" value="KR_dom"/>
</dbReference>
<dbReference type="PRINTS" id="PR00081">
    <property type="entry name" value="GDHRDH"/>
</dbReference>
<protein>
    <submittedName>
        <fullName evidence="5">SDR family NAD(P)-dependent oxidoreductase</fullName>
        <ecNumber evidence="5">1.-.-.-</ecNumber>
    </submittedName>
</protein>
<accession>A0ABW1ULR7</accession>
<dbReference type="PRINTS" id="PR00080">
    <property type="entry name" value="SDRFAMILY"/>
</dbReference>
<evidence type="ECO:0000256" key="2">
    <source>
        <dbReference type="ARBA" id="ARBA00023002"/>
    </source>
</evidence>
<evidence type="ECO:0000256" key="3">
    <source>
        <dbReference type="RuleBase" id="RU000363"/>
    </source>
</evidence>
<dbReference type="RefSeq" id="WP_125595623.1">
    <property type="nucleotide sequence ID" value="NZ_JBHSSM010000015.1"/>
</dbReference>
<dbReference type="Gene3D" id="3.40.50.720">
    <property type="entry name" value="NAD(P)-binding Rossmann-like Domain"/>
    <property type="match status" value="1"/>
</dbReference>
<dbReference type="PROSITE" id="PS00061">
    <property type="entry name" value="ADH_SHORT"/>
    <property type="match status" value="1"/>
</dbReference>
<keyword evidence="2 5" id="KW-0560">Oxidoreductase</keyword>
<keyword evidence="6" id="KW-1185">Reference proteome</keyword>
<organism evidence="5 6">
    <name type="scientific">Lapidilactobacillus achengensis</name>
    <dbReference type="NCBI Taxonomy" id="2486000"/>
    <lineage>
        <taxon>Bacteria</taxon>
        <taxon>Bacillati</taxon>
        <taxon>Bacillota</taxon>
        <taxon>Bacilli</taxon>
        <taxon>Lactobacillales</taxon>
        <taxon>Lactobacillaceae</taxon>
        <taxon>Lapidilactobacillus</taxon>
    </lineage>
</organism>
<dbReference type="EMBL" id="JBHSSM010000015">
    <property type="protein sequence ID" value="MFC6314897.1"/>
    <property type="molecule type" value="Genomic_DNA"/>
</dbReference>
<dbReference type="EC" id="1.-.-.-" evidence="5"/>
<evidence type="ECO:0000313" key="6">
    <source>
        <dbReference type="Proteomes" id="UP001596310"/>
    </source>
</evidence>
<evidence type="ECO:0000313" key="5">
    <source>
        <dbReference type="EMBL" id="MFC6314897.1"/>
    </source>
</evidence>
<dbReference type="SUPFAM" id="SSF51735">
    <property type="entry name" value="NAD(P)-binding Rossmann-fold domains"/>
    <property type="match status" value="1"/>
</dbReference>
<gene>
    <name evidence="5" type="ORF">ACFQHW_04845</name>
</gene>
<sequence length="266" mass="28890">MTDSDLALRHKVVVITGASSGMGRDIALEAASRGARLFLLARRVPELMEVKAQCERLSHETTTVIPVDLGDLDALEAAVAEIRAATRQVDVLVNAAGFGDFESFTDIPVARIEQMFRVNVLGLMILTRELVPLLVNTRGHIINFGSMAGKIQTPKSAVYAATKAAVIAFSNSLRLEVKPLGIKVTTINPGPVKTDFFATADQGNQYLAKIAWLALDSERLAQRIVGVFGRDVREINTPWIMEVAARIYPLVPHLGDFLASTLGNQK</sequence>
<dbReference type="PANTHER" id="PTHR44196">
    <property type="entry name" value="DEHYDROGENASE/REDUCTASE SDR FAMILY MEMBER 7B"/>
    <property type="match status" value="1"/>
</dbReference>
<dbReference type="SMART" id="SM00822">
    <property type="entry name" value="PKS_KR"/>
    <property type="match status" value="1"/>
</dbReference>
<dbReference type="PANTHER" id="PTHR44196:SF1">
    <property type="entry name" value="DEHYDROGENASE_REDUCTASE SDR FAMILY MEMBER 7B"/>
    <property type="match status" value="1"/>
</dbReference>
<dbReference type="InterPro" id="IPR036291">
    <property type="entry name" value="NAD(P)-bd_dom_sf"/>
</dbReference>
<dbReference type="Pfam" id="PF00106">
    <property type="entry name" value="adh_short"/>
    <property type="match status" value="1"/>
</dbReference>
<dbReference type="PIRSF" id="PIRSF000126">
    <property type="entry name" value="11-beta-HSD1"/>
    <property type="match status" value="1"/>
</dbReference>
<dbReference type="Proteomes" id="UP001596310">
    <property type="component" value="Unassembled WGS sequence"/>
</dbReference>
<evidence type="ECO:0000256" key="1">
    <source>
        <dbReference type="ARBA" id="ARBA00006484"/>
    </source>
</evidence>
<name>A0ABW1ULR7_9LACO</name>